<proteinExistence type="predicted"/>
<name>A0A1E3W4Y6_9HYPH</name>
<evidence type="ECO:0000313" key="1">
    <source>
        <dbReference type="EMBL" id="ODS00197.1"/>
    </source>
</evidence>
<reference evidence="1 2" key="1">
    <citation type="journal article" date="2016" name="Environ. Microbiol.">
        <title>New Methyloceanibacter diversity from North Sea sediments includes methanotroph containing solely the soluble methane monooxygenase.</title>
        <authorList>
            <person name="Vekeman B."/>
            <person name="Kerckhof F.M."/>
            <person name="Cremers G."/>
            <person name="de Vos P."/>
            <person name="Vandamme P."/>
            <person name="Boon N."/>
            <person name="Op den Camp H.J."/>
            <person name="Heylen K."/>
        </authorList>
    </citation>
    <scope>NUCLEOTIDE SEQUENCE [LARGE SCALE GENOMIC DNA]</scope>
    <source>
        <strain evidence="1 2">R-67174</strain>
    </source>
</reference>
<dbReference type="NCBIfam" id="TIGR02001">
    <property type="entry name" value="gcw_chp"/>
    <property type="match status" value="1"/>
</dbReference>
<comment type="caution">
    <text evidence="1">The sequence shown here is derived from an EMBL/GenBank/DDBJ whole genome shotgun (WGS) entry which is preliminary data.</text>
</comment>
<dbReference type="InterPro" id="IPR010239">
    <property type="entry name" value="CHP02001"/>
</dbReference>
<dbReference type="AlphaFoldDB" id="A0A1E3W4Y6"/>
<keyword evidence="2" id="KW-1185">Reference proteome</keyword>
<organism evidence="1 2">
    <name type="scientific">Methyloceanibacter methanicus</name>
    <dbReference type="NCBI Taxonomy" id="1774968"/>
    <lineage>
        <taxon>Bacteria</taxon>
        <taxon>Pseudomonadati</taxon>
        <taxon>Pseudomonadota</taxon>
        <taxon>Alphaproteobacteria</taxon>
        <taxon>Hyphomicrobiales</taxon>
        <taxon>Hyphomicrobiaceae</taxon>
        <taxon>Methyloceanibacter</taxon>
    </lineage>
</organism>
<dbReference type="Proteomes" id="UP000094501">
    <property type="component" value="Unassembled WGS sequence"/>
</dbReference>
<dbReference type="STRING" id="1774968.AUC68_03595"/>
<dbReference type="Pfam" id="PF09694">
    <property type="entry name" value="Gcw_chp"/>
    <property type="match status" value="1"/>
</dbReference>
<sequence length="223" mass="23882">MGAALVGGLALPAQADELELSATTALTTDYVFRGISQTNQNPAIQGSLDAAYGIFYAGVWGSNITFADSLELDWYGGIASEWNGIGYDVGVIWYTYPGVSSTDYVEIKTGLSYGFTDNFTAGVTNYWSPDLKADALEAGAEYTFGTIMNFFDPSVSGLIGWQWFDAGGDYTYWNVGLTLGFMENWAVDVRYWDTDISDASCGAITGGPDDCSGRVVGTLSASF</sequence>
<evidence type="ECO:0000313" key="2">
    <source>
        <dbReference type="Proteomes" id="UP000094501"/>
    </source>
</evidence>
<dbReference type="EMBL" id="LPWG01000010">
    <property type="protein sequence ID" value="ODS00197.1"/>
    <property type="molecule type" value="Genomic_DNA"/>
</dbReference>
<evidence type="ECO:0008006" key="3">
    <source>
        <dbReference type="Google" id="ProtNLM"/>
    </source>
</evidence>
<protein>
    <recommendedName>
        <fullName evidence="3">Porin domain-containing protein</fullName>
    </recommendedName>
</protein>
<accession>A0A1E3W4Y6</accession>
<gene>
    <name evidence="1" type="ORF">AUC68_03595</name>
</gene>